<dbReference type="Proteomes" id="UP000230233">
    <property type="component" value="Chromosome IV"/>
</dbReference>
<comment type="caution">
    <text evidence="2">The sequence shown here is derived from an EMBL/GenBank/DDBJ whole genome shotgun (WGS) entry which is preliminary data.</text>
</comment>
<name>A0A2G5TYK2_9PELO</name>
<feature type="region of interest" description="Disordered" evidence="1">
    <location>
        <begin position="68"/>
        <end position="87"/>
    </location>
</feature>
<dbReference type="AlphaFoldDB" id="A0A2G5TYK2"/>
<protein>
    <submittedName>
        <fullName evidence="2">Uncharacterized protein</fullName>
    </submittedName>
</protein>
<gene>
    <name evidence="2" type="primary">Cnig_chr_IV.g12701</name>
    <name evidence="2" type="ORF">B9Z55_012701</name>
</gene>
<feature type="compositionally biased region" description="Basic and acidic residues" evidence="1">
    <location>
        <begin position="75"/>
        <end position="87"/>
    </location>
</feature>
<keyword evidence="3" id="KW-1185">Reference proteome</keyword>
<accession>A0A2G5TYK2</accession>
<evidence type="ECO:0000313" key="2">
    <source>
        <dbReference type="EMBL" id="PIC32328.1"/>
    </source>
</evidence>
<sequence>MDKVGDHFCEKEREKDKSKLDNPRDKANIACKKGFGCAGKRYICRYVVATLMRQRDVHSRFLCHPPRSSSRMPFVRREKNNYRMDDD</sequence>
<reference evidence="3" key="1">
    <citation type="submission" date="2017-10" db="EMBL/GenBank/DDBJ databases">
        <title>Rapid genome shrinkage in a self-fertile nematode reveals novel sperm competition proteins.</title>
        <authorList>
            <person name="Yin D."/>
            <person name="Schwarz E.M."/>
            <person name="Thomas C.G."/>
            <person name="Felde R.L."/>
            <person name="Korf I.F."/>
            <person name="Cutter A.D."/>
            <person name="Schartner C.M."/>
            <person name="Ralston E.J."/>
            <person name="Meyer B.J."/>
            <person name="Haag E.S."/>
        </authorList>
    </citation>
    <scope>NUCLEOTIDE SEQUENCE [LARGE SCALE GENOMIC DNA]</scope>
    <source>
        <strain evidence="3">JU1422</strain>
    </source>
</reference>
<feature type="region of interest" description="Disordered" evidence="1">
    <location>
        <begin position="1"/>
        <end position="22"/>
    </location>
</feature>
<proteinExistence type="predicted"/>
<evidence type="ECO:0000256" key="1">
    <source>
        <dbReference type="SAM" id="MobiDB-lite"/>
    </source>
</evidence>
<organism evidence="2 3">
    <name type="scientific">Caenorhabditis nigoni</name>
    <dbReference type="NCBI Taxonomy" id="1611254"/>
    <lineage>
        <taxon>Eukaryota</taxon>
        <taxon>Metazoa</taxon>
        <taxon>Ecdysozoa</taxon>
        <taxon>Nematoda</taxon>
        <taxon>Chromadorea</taxon>
        <taxon>Rhabditida</taxon>
        <taxon>Rhabditina</taxon>
        <taxon>Rhabditomorpha</taxon>
        <taxon>Rhabditoidea</taxon>
        <taxon>Rhabditidae</taxon>
        <taxon>Peloderinae</taxon>
        <taxon>Caenorhabditis</taxon>
    </lineage>
</organism>
<dbReference type="EMBL" id="PDUG01000004">
    <property type="protein sequence ID" value="PIC32328.1"/>
    <property type="molecule type" value="Genomic_DNA"/>
</dbReference>
<evidence type="ECO:0000313" key="3">
    <source>
        <dbReference type="Proteomes" id="UP000230233"/>
    </source>
</evidence>